<keyword evidence="3 10" id="KW-0812">Transmembrane</keyword>
<keyword evidence="2" id="KW-0808">Transferase</keyword>
<keyword evidence="6" id="KW-0833">Ubl conjugation pathway</keyword>
<gene>
    <name evidence="13" type="primary">LOC112457290</name>
</gene>
<evidence type="ECO:0000256" key="10">
    <source>
        <dbReference type="SAM" id="Phobius"/>
    </source>
</evidence>
<evidence type="ECO:0000256" key="7">
    <source>
        <dbReference type="ARBA" id="ARBA00022833"/>
    </source>
</evidence>
<dbReference type="PANTHER" id="PTHR46065">
    <property type="entry name" value="E3 UBIQUITIN-PROTEIN LIGASE MARCH 2/3 FAMILY MEMBER"/>
    <property type="match status" value="1"/>
</dbReference>
<dbReference type="Gene3D" id="3.30.40.10">
    <property type="entry name" value="Zinc/RING finger domain, C3HC4 (zinc finger)"/>
    <property type="match status" value="1"/>
</dbReference>
<accession>A0A6J1Q505</accession>
<dbReference type="OrthoDB" id="273089at2759"/>
<dbReference type="AlphaFoldDB" id="A0A6J1Q505"/>
<evidence type="ECO:0000256" key="3">
    <source>
        <dbReference type="ARBA" id="ARBA00022692"/>
    </source>
</evidence>
<dbReference type="PANTHER" id="PTHR46065:SF3">
    <property type="entry name" value="FI20425P1"/>
    <property type="match status" value="1"/>
</dbReference>
<dbReference type="SMART" id="SM00744">
    <property type="entry name" value="RINGv"/>
    <property type="match status" value="1"/>
</dbReference>
<keyword evidence="12" id="KW-1185">Reference proteome</keyword>
<evidence type="ECO:0000256" key="8">
    <source>
        <dbReference type="ARBA" id="ARBA00022989"/>
    </source>
</evidence>
<name>A0A6J1Q505_9HYME</name>
<evidence type="ECO:0000259" key="11">
    <source>
        <dbReference type="PROSITE" id="PS51292"/>
    </source>
</evidence>
<evidence type="ECO:0000256" key="5">
    <source>
        <dbReference type="ARBA" id="ARBA00022771"/>
    </source>
</evidence>
<evidence type="ECO:0000256" key="4">
    <source>
        <dbReference type="ARBA" id="ARBA00022723"/>
    </source>
</evidence>
<sequence length="205" mass="23876">MEAYEMDDLNPSIRMQSMFSHSIDMESNDIIAFTSICRHCNEDDSKGKLIRPCECTGDREFMHIHCLEYTSNLRKQSYCTHCNAAFPLEVKYKSLIQICRNSREMCDMFRAVCYSLFIVLGTLTYNACMIFIIVRHFILALTNDSWTKGIFNFGSVIVIGVLIGLHIPYELELLQRAYATFRRARSRWLAVNTERKVIKSFIHEV</sequence>
<proteinExistence type="predicted"/>
<comment type="subcellular location">
    <subcellularLocation>
        <location evidence="1">Membrane</location>
        <topology evidence="1">Multi-pass membrane protein</topology>
    </subcellularLocation>
</comment>
<feature type="domain" description="RING-CH-type" evidence="11">
    <location>
        <begin position="29"/>
        <end position="89"/>
    </location>
</feature>
<keyword evidence="8 10" id="KW-1133">Transmembrane helix</keyword>
<dbReference type="GO" id="GO:0016740">
    <property type="term" value="F:transferase activity"/>
    <property type="evidence" value="ECO:0007669"/>
    <property type="project" value="UniProtKB-KW"/>
</dbReference>
<dbReference type="SUPFAM" id="SSF57850">
    <property type="entry name" value="RING/U-box"/>
    <property type="match status" value="1"/>
</dbReference>
<dbReference type="InterPro" id="IPR011016">
    <property type="entry name" value="Znf_RING-CH"/>
</dbReference>
<feature type="transmembrane region" description="Helical" evidence="10">
    <location>
        <begin position="150"/>
        <end position="169"/>
    </location>
</feature>
<keyword evidence="5" id="KW-0863">Zinc-finger</keyword>
<keyword evidence="9 10" id="KW-0472">Membrane</keyword>
<organism evidence="12 13">
    <name type="scientific">Temnothorax curvispinosus</name>
    <dbReference type="NCBI Taxonomy" id="300111"/>
    <lineage>
        <taxon>Eukaryota</taxon>
        <taxon>Metazoa</taxon>
        <taxon>Ecdysozoa</taxon>
        <taxon>Arthropoda</taxon>
        <taxon>Hexapoda</taxon>
        <taxon>Insecta</taxon>
        <taxon>Pterygota</taxon>
        <taxon>Neoptera</taxon>
        <taxon>Endopterygota</taxon>
        <taxon>Hymenoptera</taxon>
        <taxon>Apocrita</taxon>
        <taxon>Aculeata</taxon>
        <taxon>Formicoidea</taxon>
        <taxon>Formicidae</taxon>
        <taxon>Myrmicinae</taxon>
        <taxon>Temnothorax</taxon>
    </lineage>
</organism>
<dbReference type="InterPro" id="IPR013083">
    <property type="entry name" value="Znf_RING/FYVE/PHD"/>
</dbReference>
<evidence type="ECO:0000256" key="9">
    <source>
        <dbReference type="ARBA" id="ARBA00023136"/>
    </source>
</evidence>
<evidence type="ECO:0000313" key="12">
    <source>
        <dbReference type="Proteomes" id="UP000504618"/>
    </source>
</evidence>
<evidence type="ECO:0000256" key="6">
    <source>
        <dbReference type="ARBA" id="ARBA00022786"/>
    </source>
</evidence>
<dbReference type="Proteomes" id="UP000504618">
    <property type="component" value="Unplaced"/>
</dbReference>
<evidence type="ECO:0000313" key="13">
    <source>
        <dbReference type="RefSeq" id="XP_024876000.1"/>
    </source>
</evidence>
<dbReference type="GeneID" id="112457290"/>
<dbReference type="Pfam" id="PF12906">
    <property type="entry name" value="RINGv"/>
    <property type="match status" value="1"/>
</dbReference>
<dbReference type="PROSITE" id="PS51292">
    <property type="entry name" value="ZF_RING_CH"/>
    <property type="match status" value="1"/>
</dbReference>
<reference evidence="13" key="1">
    <citation type="submission" date="2025-08" db="UniProtKB">
        <authorList>
            <consortium name="RefSeq"/>
        </authorList>
    </citation>
    <scope>IDENTIFICATION</scope>
    <source>
        <tissue evidence="13">Whole body</tissue>
    </source>
</reference>
<dbReference type="GO" id="GO:0008270">
    <property type="term" value="F:zinc ion binding"/>
    <property type="evidence" value="ECO:0007669"/>
    <property type="project" value="UniProtKB-KW"/>
</dbReference>
<dbReference type="RefSeq" id="XP_024876000.1">
    <property type="nucleotide sequence ID" value="XM_025020232.1"/>
</dbReference>
<dbReference type="GO" id="GO:0016020">
    <property type="term" value="C:membrane"/>
    <property type="evidence" value="ECO:0007669"/>
    <property type="project" value="UniProtKB-SubCell"/>
</dbReference>
<evidence type="ECO:0000256" key="2">
    <source>
        <dbReference type="ARBA" id="ARBA00022679"/>
    </source>
</evidence>
<evidence type="ECO:0000256" key="1">
    <source>
        <dbReference type="ARBA" id="ARBA00004141"/>
    </source>
</evidence>
<keyword evidence="4" id="KW-0479">Metal-binding</keyword>
<protein>
    <submittedName>
        <fullName evidence="13">E3 ubiquitin-protein ligase MARCH2-like isoform X1</fullName>
    </submittedName>
</protein>
<keyword evidence="7" id="KW-0862">Zinc</keyword>
<feature type="transmembrane region" description="Helical" evidence="10">
    <location>
        <begin position="111"/>
        <end position="138"/>
    </location>
</feature>